<proteinExistence type="predicted"/>
<feature type="domain" description="Berberine/berberine-like" evidence="1">
    <location>
        <begin position="93"/>
        <end position="132"/>
    </location>
</feature>
<sequence length="138" mass="15761">MVSQKLREETDMGGSVLVLEFFDMRKIIQTKLTDTAFANRGTTLNGVLSLRWENPANDMRYRQWSRDLQMLFKEELDETRKNGITSGEGVPQYINYAEPGDIVVPSIYGVNGERLQKLKARYDPDSVFGKMNPIIPAK</sequence>
<evidence type="ECO:0000313" key="3">
    <source>
        <dbReference type="Proteomes" id="UP000054559"/>
    </source>
</evidence>
<reference evidence="3" key="1">
    <citation type="journal article" date="2010" name="Genome Res.">
        <title>Population genomic sequencing of Coccidioides fungi reveals recent hybridization and transposon control.</title>
        <authorList>
            <person name="Neafsey D.E."/>
            <person name="Barker B.M."/>
            <person name="Sharpton T.J."/>
            <person name="Stajich J.E."/>
            <person name="Park D.J."/>
            <person name="Whiston E."/>
            <person name="Hung C.-Y."/>
            <person name="McMahan C."/>
            <person name="White J."/>
            <person name="Sykes S."/>
            <person name="Heiman D."/>
            <person name="Young S."/>
            <person name="Zeng Q."/>
            <person name="Abouelleil A."/>
            <person name="Aftuck L."/>
            <person name="Bessette D."/>
            <person name="Brown A."/>
            <person name="FitzGerald M."/>
            <person name="Lui A."/>
            <person name="Macdonald J.P."/>
            <person name="Priest M."/>
            <person name="Orbach M.J."/>
            <person name="Galgiani J.N."/>
            <person name="Kirkland T.N."/>
            <person name="Cole G.T."/>
            <person name="Birren B.W."/>
            <person name="Henn M.R."/>
            <person name="Taylor J.W."/>
            <person name="Rounsley S.D."/>
        </authorList>
    </citation>
    <scope>NUCLEOTIDE SEQUENCE [LARGE SCALE GENOMIC DNA]</scope>
    <source>
        <strain evidence="3">RMSCC 3703</strain>
    </source>
</reference>
<evidence type="ECO:0000313" key="2">
    <source>
        <dbReference type="EMBL" id="KMU81488.1"/>
    </source>
</evidence>
<protein>
    <submittedName>
        <fullName evidence="2">FAD binding domain-containing protein</fullName>
    </submittedName>
</protein>
<dbReference type="Gene3D" id="3.30.465.10">
    <property type="match status" value="1"/>
</dbReference>
<dbReference type="OrthoDB" id="415825at2759"/>
<dbReference type="GO" id="GO:0016491">
    <property type="term" value="F:oxidoreductase activity"/>
    <property type="evidence" value="ECO:0007669"/>
    <property type="project" value="InterPro"/>
</dbReference>
<dbReference type="Proteomes" id="UP000054559">
    <property type="component" value="Unassembled WGS sequence"/>
</dbReference>
<evidence type="ECO:0000259" key="1">
    <source>
        <dbReference type="Pfam" id="PF08031"/>
    </source>
</evidence>
<dbReference type="InterPro" id="IPR012951">
    <property type="entry name" value="BBE"/>
</dbReference>
<dbReference type="GO" id="GO:0050660">
    <property type="term" value="F:flavin adenine dinucleotide binding"/>
    <property type="evidence" value="ECO:0007669"/>
    <property type="project" value="InterPro"/>
</dbReference>
<name>A0A0J8RC62_COCIT</name>
<gene>
    <name evidence="2" type="ORF">CISG_09158</name>
</gene>
<dbReference type="AlphaFoldDB" id="A0A0J8RC62"/>
<dbReference type="Pfam" id="PF08031">
    <property type="entry name" value="BBE"/>
    <property type="match status" value="1"/>
</dbReference>
<dbReference type="InterPro" id="IPR016169">
    <property type="entry name" value="FAD-bd_PCMH_sub2"/>
</dbReference>
<dbReference type="EMBL" id="DS268202">
    <property type="protein sequence ID" value="KMU81488.1"/>
    <property type="molecule type" value="Genomic_DNA"/>
</dbReference>
<accession>A0A0J8RC62</accession>
<dbReference type="STRING" id="454286.A0A0J8RC62"/>
<dbReference type="Gene3D" id="3.40.462.20">
    <property type="match status" value="1"/>
</dbReference>
<organism evidence="2 3">
    <name type="scientific">Coccidioides immitis RMSCC 3703</name>
    <dbReference type="NCBI Taxonomy" id="454286"/>
    <lineage>
        <taxon>Eukaryota</taxon>
        <taxon>Fungi</taxon>
        <taxon>Dikarya</taxon>
        <taxon>Ascomycota</taxon>
        <taxon>Pezizomycotina</taxon>
        <taxon>Eurotiomycetes</taxon>
        <taxon>Eurotiomycetidae</taxon>
        <taxon>Onygenales</taxon>
        <taxon>Onygenaceae</taxon>
        <taxon>Coccidioides</taxon>
    </lineage>
</organism>